<evidence type="ECO:0000313" key="3">
    <source>
        <dbReference type="EMBL" id="VWM01555.1"/>
    </source>
</evidence>
<name>A0A5K1JBG3_9ACTN</name>
<gene>
    <name evidence="3" type="ORF">KCJAJFAP_00949</name>
    <name evidence="2" type="ORF">LMKDKBCB_02355</name>
</gene>
<proteinExistence type="predicted"/>
<accession>A0A5K1JBG3</accession>
<keyword evidence="5" id="KW-1185">Reference proteome</keyword>
<dbReference type="EMBL" id="CABWIH010000031">
    <property type="protein sequence ID" value="VWL93193.1"/>
    <property type="molecule type" value="Genomic_DNA"/>
</dbReference>
<organism evidence="3 5">
    <name type="scientific">Collinsella aerofaciens</name>
    <dbReference type="NCBI Taxonomy" id="74426"/>
    <lineage>
        <taxon>Bacteria</taxon>
        <taxon>Bacillati</taxon>
        <taxon>Actinomycetota</taxon>
        <taxon>Coriobacteriia</taxon>
        <taxon>Coriobacteriales</taxon>
        <taxon>Coriobacteriaceae</taxon>
        <taxon>Collinsella</taxon>
    </lineage>
</organism>
<dbReference type="EMBL" id="CABWIE010000036">
    <property type="protein sequence ID" value="VWM01555.1"/>
    <property type="molecule type" value="Genomic_DNA"/>
</dbReference>
<dbReference type="AlphaFoldDB" id="A0A5K1JBG3"/>
<dbReference type="Proteomes" id="UP000330807">
    <property type="component" value="Unassembled WGS sequence"/>
</dbReference>
<keyword evidence="1" id="KW-1133">Transmembrane helix</keyword>
<sequence>MCSEKVTSSLGEEAKWGEPHSLAKTKVAGYAVLAASFRACLAVLMLLFSTIYSKLIMLNGSLKKTL</sequence>
<dbReference type="Proteomes" id="UP000361836">
    <property type="component" value="Unassembled WGS sequence"/>
</dbReference>
<keyword evidence="1" id="KW-0812">Transmembrane</keyword>
<evidence type="ECO:0000256" key="1">
    <source>
        <dbReference type="SAM" id="Phobius"/>
    </source>
</evidence>
<protein>
    <submittedName>
        <fullName evidence="3">Uncharacterized protein</fullName>
    </submittedName>
</protein>
<evidence type="ECO:0000313" key="2">
    <source>
        <dbReference type="EMBL" id="VWL93193.1"/>
    </source>
</evidence>
<reference evidence="4 5" key="1">
    <citation type="submission" date="2019-10" db="EMBL/GenBank/DDBJ databases">
        <authorList>
            <person name="Wolf R A."/>
        </authorList>
    </citation>
    <scope>NUCLEOTIDE SEQUENCE [LARGE SCALE GENOMIC DNA]</scope>
    <source>
        <strain evidence="2">Collinsella_aerofaciens_AK_138A</strain>
        <strain evidence="3">Collinsella_aerofaciens_MC2</strain>
    </source>
</reference>
<keyword evidence="1" id="KW-0472">Membrane</keyword>
<evidence type="ECO:0000313" key="5">
    <source>
        <dbReference type="Proteomes" id="UP000361836"/>
    </source>
</evidence>
<feature type="transmembrane region" description="Helical" evidence="1">
    <location>
        <begin position="27"/>
        <end position="48"/>
    </location>
</feature>
<evidence type="ECO:0000313" key="4">
    <source>
        <dbReference type="Proteomes" id="UP000330807"/>
    </source>
</evidence>